<feature type="binding site" evidence="4">
    <location>
        <position position="201"/>
    </location>
    <ligand>
        <name>a divalent metal cation</name>
        <dbReference type="ChEBI" id="CHEBI:60240"/>
        <label>1</label>
    </ligand>
</feature>
<accession>A0AAU9EDG6</accession>
<reference evidence="6" key="1">
    <citation type="journal article" date="2023" name="Arch. Microbiol.">
        <title>Desulfoferula mesophilus gen. nov. sp. nov., a mesophilic sulfate-reducing bacterium isolated from a brackish lake sediment.</title>
        <authorList>
            <person name="Watanabe T."/>
            <person name="Yabe T."/>
            <person name="Tsuji J.M."/>
            <person name="Fukui M."/>
        </authorList>
    </citation>
    <scope>NUCLEOTIDE SEQUENCE [LARGE SCALE GENOMIC DNA]</scope>
    <source>
        <strain evidence="6">12FAK</strain>
    </source>
</reference>
<dbReference type="Proteomes" id="UP001366166">
    <property type="component" value="Chromosome"/>
</dbReference>
<organism evidence="5 6">
    <name type="scientific">Desulfoferula mesophila</name>
    <dbReference type="NCBI Taxonomy" id="3058419"/>
    <lineage>
        <taxon>Bacteria</taxon>
        <taxon>Pseudomonadati</taxon>
        <taxon>Thermodesulfobacteriota</taxon>
        <taxon>Desulfarculia</taxon>
        <taxon>Desulfarculales</taxon>
        <taxon>Desulfarculaceae</taxon>
        <taxon>Desulfoferula</taxon>
    </lineage>
</organism>
<evidence type="ECO:0000313" key="5">
    <source>
        <dbReference type="EMBL" id="BEQ15183.1"/>
    </source>
</evidence>
<protein>
    <recommendedName>
        <fullName evidence="7">Hydrolase TatD</fullName>
    </recommendedName>
</protein>
<dbReference type="PROSITE" id="PS01137">
    <property type="entry name" value="TATD_1"/>
    <property type="match status" value="1"/>
</dbReference>
<dbReference type="PANTHER" id="PTHR46124">
    <property type="entry name" value="D-AMINOACYL-TRNA DEACYLASE"/>
    <property type="match status" value="1"/>
</dbReference>
<evidence type="ECO:0000256" key="4">
    <source>
        <dbReference type="PIRSR" id="PIRSR005902-1"/>
    </source>
</evidence>
<evidence type="ECO:0000256" key="3">
    <source>
        <dbReference type="ARBA" id="ARBA00022801"/>
    </source>
</evidence>
<dbReference type="CDD" id="cd01310">
    <property type="entry name" value="TatD_DNAse"/>
    <property type="match status" value="1"/>
</dbReference>
<dbReference type="GO" id="GO:0005829">
    <property type="term" value="C:cytosol"/>
    <property type="evidence" value="ECO:0007669"/>
    <property type="project" value="TreeGrafter"/>
</dbReference>
<dbReference type="InterPro" id="IPR001130">
    <property type="entry name" value="TatD-like"/>
</dbReference>
<dbReference type="InterPro" id="IPR015991">
    <property type="entry name" value="TatD/YcfH-like"/>
</dbReference>
<dbReference type="AlphaFoldDB" id="A0AAU9EDG6"/>
<evidence type="ECO:0000256" key="1">
    <source>
        <dbReference type="ARBA" id="ARBA00009275"/>
    </source>
</evidence>
<dbReference type="EMBL" id="AP028679">
    <property type="protein sequence ID" value="BEQ15183.1"/>
    <property type="molecule type" value="Genomic_DNA"/>
</dbReference>
<feature type="binding site" evidence="4">
    <location>
        <position position="7"/>
    </location>
    <ligand>
        <name>a divalent metal cation</name>
        <dbReference type="ChEBI" id="CHEBI:60240"/>
        <label>1</label>
    </ligand>
</feature>
<evidence type="ECO:0000256" key="2">
    <source>
        <dbReference type="ARBA" id="ARBA00022723"/>
    </source>
</evidence>
<keyword evidence="3" id="KW-0378">Hydrolase</keyword>
<keyword evidence="2 4" id="KW-0479">Metal-binding</keyword>
<dbReference type="PANTHER" id="PTHR46124:SF2">
    <property type="entry name" value="D-AMINOACYL-TRNA DEACYLASE"/>
    <property type="match status" value="1"/>
</dbReference>
<gene>
    <name evidence="5" type="ORF">FAK_22490</name>
</gene>
<feature type="binding site" evidence="4">
    <location>
        <position position="126"/>
    </location>
    <ligand>
        <name>a divalent metal cation</name>
        <dbReference type="ChEBI" id="CHEBI:60240"/>
        <label>2</label>
    </ligand>
</feature>
<dbReference type="GO" id="GO:0016788">
    <property type="term" value="F:hydrolase activity, acting on ester bonds"/>
    <property type="evidence" value="ECO:0007669"/>
    <property type="project" value="InterPro"/>
</dbReference>
<dbReference type="Pfam" id="PF01026">
    <property type="entry name" value="TatD_DNase"/>
    <property type="match status" value="1"/>
</dbReference>
<evidence type="ECO:0000313" key="6">
    <source>
        <dbReference type="Proteomes" id="UP001366166"/>
    </source>
</evidence>
<dbReference type="PROSITE" id="PS01091">
    <property type="entry name" value="TATD_3"/>
    <property type="match status" value="1"/>
</dbReference>
<dbReference type="NCBIfam" id="TIGR00010">
    <property type="entry name" value="YchF/TatD family DNA exonuclease"/>
    <property type="match status" value="1"/>
</dbReference>
<dbReference type="InterPro" id="IPR032466">
    <property type="entry name" value="Metal_Hydrolase"/>
</dbReference>
<proteinExistence type="inferred from homology"/>
<dbReference type="SUPFAM" id="SSF51556">
    <property type="entry name" value="Metallo-dependent hydrolases"/>
    <property type="match status" value="1"/>
</dbReference>
<sequence>MKLVDTHAHLDLLDDPAAAFERAKQAGVGQIITVGIDLESSRRAADFSRDLYGVFCTVGLHPHEVSKVGPDLWGEFKLLALTVSAVAVGECGLDYYRDLSPRHLQRDAFAAQIELALDLGLPLVVHDREAHSDVLNMLAKGGAERVGGVVHCFSGDAALAQELVSLGFSLGITGVITYKKSDELRALVKKVPLTKLLIETDCPYLSPMPHRGKPNEPAYVTHTHLALAKALGVSPEEVAQVTTDNARRLFSLPYMED</sequence>
<dbReference type="GO" id="GO:0046872">
    <property type="term" value="F:metal ion binding"/>
    <property type="evidence" value="ECO:0007669"/>
    <property type="project" value="UniProtKB-KW"/>
</dbReference>
<dbReference type="PIRSF" id="PIRSF005902">
    <property type="entry name" value="DNase_TatD"/>
    <property type="match status" value="1"/>
</dbReference>
<dbReference type="KEGG" id="dmp:FAK_22490"/>
<keyword evidence="6" id="KW-1185">Reference proteome</keyword>
<feature type="binding site" evidence="4">
    <location>
        <position position="90"/>
    </location>
    <ligand>
        <name>a divalent metal cation</name>
        <dbReference type="ChEBI" id="CHEBI:60240"/>
        <label>1</label>
    </ligand>
</feature>
<dbReference type="FunFam" id="3.20.20.140:FF:000005">
    <property type="entry name" value="TatD family hydrolase"/>
    <property type="match status" value="1"/>
</dbReference>
<feature type="binding site" evidence="4">
    <location>
        <position position="151"/>
    </location>
    <ligand>
        <name>a divalent metal cation</name>
        <dbReference type="ChEBI" id="CHEBI:60240"/>
        <label>2</label>
    </ligand>
</feature>
<dbReference type="Gene3D" id="3.20.20.140">
    <property type="entry name" value="Metal-dependent hydrolases"/>
    <property type="match status" value="1"/>
</dbReference>
<name>A0AAU9EDG6_9BACT</name>
<dbReference type="GO" id="GO:0004536">
    <property type="term" value="F:DNA nuclease activity"/>
    <property type="evidence" value="ECO:0007669"/>
    <property type="project" value="InterPro"/>
</dbReference>
<evidence type="ECO:0008006" key="7">
    <source>
        <dbReference type="Google" id="ProtNLM"/>
    </source>
</evidence>
<comment type="similarity">
    <text evidence="1">Belongs to the metallo-dependent hydrolases superfamily. TatD-type hydrolase family.</text>
</comment>
<dbReference type="RefSeq" id="WP_338599243.1">
    <property type="nucleotide sequence ID" value="NZ_AP028679.1"/>
</dbReference>
<dbReference type="InterPro" id="IPR018228">
    <property type="entry name" value="DNase_TatD-rel_CS"/>
</dbReference>
<feature type="binding site" evidence="4">
    <location>
        <position position="9"/>
    </location>
    <ligand>
        <name>a divalent metal cation</name>
        <dbReference type="ChEBI" id="CHEBI:60240"/>
        <label>1</label>
    </ligand>
</feature>